<feature type="region of interest" description="Disordered" evidence="1">
    <location>
        <begin position="21"/>
        <end position="209"/>
    </location>
</feature>
<proteinExistence type="predicted"/>
<feature type="compositionally biased region" description="Polar residues" evidence="1">
    <location>
        <begin position="38"/>
        <end position="74"/>
    </location>
</feature>
<name>A0A1B9HYB3_9TREE</name>
<reference evidence="3" key="4">
    <citation type="submission" date="2024-02" db="EMBL/GenBank/DDBJ databases">
        <title>Comparative genomics of Cryptococcus and Kwoniella reveals pathogenesis evolution and contrasting modes of karyotype evolution via chromosome fusion or intercentromeric recombination.</title>
        <authorList>
            <person name="Coelho M.A."/>
            <person name="David-Palma M."/>
            <person name="Shea T."/>
            <person name="Bowers K."/>
            <person name="McGinley-Smith S."/>
            <person name="Mohammad A.W."/>
            <person name="Gnirke A."/>
            <person name="Yurkov A.M."/>
            <person name="Nowrousian M."/>
            <person name="Sun S."/>
            <person name="Cuomo C.A."/>
            <person name="Heitman J."/>
        </authorList>
    </citation>
    <scope>NUCLEOTIDE SEQUENCE</scope>
    <source>
        <strain evidence="3">CBS 10737</strain>
    </source>
</reference>
<gene>
    <name evidence="2" type="ORF">I206_06133</name>
    <name evidence="3" type="ORF">I206_107800</name>
</gene>
<protein>
    <submittedName>
        <fullName evidence="2">Uncharacterized protein</fullName>
    </submittedName>
</protein>
<feature type="compositionally biased region" description="Basic and acidic residues" evidence="1">
    <location>
        <begin position="79"/>
        <end position="95"/>
    </location>
</feature>
<reference evidence="2" key="3">
    <citation type="submission" date="2016-07" db="EMBL/GenBank/DDBJ databases">
        <title>Evolution of pathogenesis and genome organization in the Tremellales.</title>
        <authorList>
            <person name="Cuomo C."/>
            <person name="Litvintseva A."/>
            <person name="Heitman J."/>
            <person name="Chen Y."/>
            <person name="Sun S."/>
            <person name="Springer D."/>
            <person name="Dromer F."/>
            <person name="Young S."/>
            <person name="Zeng Q."/>
            <person name="Chapman S."/>
            <person name="Gujja S."/>
            <person name="Saif S."/>
            <person name="Birren B."/>
        </authorList>
    </citation>
    <scope>NUCLEOTIDE SEQUENCE</scope>
    <source>
        <strain evidence="2">CBS 10737</strain>
    </source>
</reference>
<feature type="compositionally biased region" description="Basic and acidic residues" evidence="1">
    <location>
        <begin position="21"/>
        <end position="34"/>
    </location>
</feature>
<keyword evidence="4" id="KW-1185">Reference proteome</keyword>
<dbReference type="Proteomes" id="UP000094020">
    <property type="component" value="Chromosome 11"/>
</dbReference>
<reference evidence="3" key="2">
    <citation type="submission" date="2013-07" db="EMBL/GenBank/DDBJ databases">
        <authorList>
            <consortium name="The Broad Institute Genome Sequencing Platform"/>
            <person name="Cuomo C."/>
            <person name="Litvintseva A."/>
            <person name="Chen Y."/>
            <person name="Heitman J."/>
            <person name="Sun S."/>
            <person name="Springer D."/>
            <person name="Dromer F."/>
            <person name="Young S.K."/>
            <person name="Zeng Q."/>
            <person name="Gargeya S."/>
            <person name="Fitzgerald M."/>
            <person name="Abouelleil A."/>
            <person name="Alvarado L."/>
            <person name="Berlin A.M."/>
            <person name="Chapman S.B."/>
            <person name="Dewar J."/>
            <person name="Goldberg J."/>
            <person name="Griggs A."/>
            <person name="Gujja S."/>
            <person name="Hansen M."/>
            <person name="Howarth C."/>
            <person name="Imamovic A."/>
            <person name="Larimer J."/>
            <person name="McCowan C."/>
            <person name="Murphy C."/>
            <person name="Pearson M."/>
            <person name="Priest M."/>
            <person name="Roberts A."/>
            <person name="Saif S."/>
            <person name="Shea T."/>
            <person name="Sykes S."/>
            <person name="Wortman J."/>
            <person name="Nusbaum C."/>
            <person name="Birren B."/>
        </authorList>
    </citation>
    <scope>NUCLEOTIDE SEQUENCE</scope>
    <source>
        <strain evidence="3">CBS 10737</strain>
    </source>
</reference>
<feature type="compositionally biased region" description="Low complexity" evidence="1">
    <location>
        <begin position="149"/>
        <end position="162"/>
    </location>
</feature>
<evidence type="ECO:0000313" key="2">
    <source>
        <dbReference type="EMBL" id="OCF48265.1"/>
    </source>
</evidence>
<evidence type="ECO:0000313" key="4">
    <source>
        <dbReference type="Proteomes" id="UP000094020"/>
    </source>
</evidence>
<dbReference type="KEGG" id="kpin:30174502"/>
<evidence type="ECO:0000256" key="1">
    <source>
        <dbReference type="SAM" id="MobiDB-lite"/>
    </source>
</evidence>
<sequence length="261" mass="28766">MALILVGAGVRAGVKAYKAYDKKQKEKKEGRNIEDNASYETSNIQNMERLQLNEPSYPSQSDRMPSYQSESQMIPQGYMDEKKSREYEGHQKPENPFDAPPSYDKAIEPNQASISRGAMAAPAQERYTGGFGPSGYTPNSQNQISRTRSNSSSSSSSSSSSDSSKELRNRNPGLSRSELKALKRQYKYDRKLARRQAKSDRRAAKAQYRAERDMMKHGGVGSGQYGRTPMGMGMELGRGRGQLGNRGGRGFGGGLLGRGVL</sequence>
<organism evidence="2">
    <name type="scientific">Kwoniella pini CBS 10737</name>
    <dbReference type="NCBI Taxonomy" id="1296096"/>
    <lineage>
        <taxon>Eukaryota</taxon>
        <taxon>Fungi</taxon>
        <taxon>Dikarya</taxon>
        <taxon>Basidiomycota</taxon>
        <taxon>Agaricomycotina</taxon>
        <taxon>Tremellomycetes</taxon>
        <taxon>Tremellales</taxon>
        <taxon>Cryptococcaceae</taxon>
        <taxon>Kwoniella</taxon>
    </lineage>
</organism>
<feature type="compositionally biased region" description="Basic and acidic residues" evidence="1">
    <location>
        <begin position="177"/>
        <end position="209"/>
    </location>
</feature>
<dbReference type="OrthoDB" id="10549825at2759"/>
<dbReference type="EMBL" id="KI894014">
    <property type="protein sequence ID" value="OCF48265.1"/>
    <property type="molecule type" value="Genomic_DNA"/>
</dbReference>
<accession>A0A1B9HYB3</accession>
<dbReference type="GeneID" id="30174502"/>
<feature type="compositionally biased region" description="Polar residues" evidence="1">
    <location>
        <begin position="136"/>
        <end position="148"/>
    </location>
</feature>
<dbReference type="RefSeq" id="XP_019009484.1">
    <property type="nucleotide sequence ID" value="XM_019157844.1"/>
</dbReference>
<dbReference type="AlphaFoldDB" id="A0A1B9HYB3"/>
<reference evidence="2" key="1">
    <citation type="submission" date="2013-07" db="EMBL/GenBank/DDBJ databases">
        <title>The Genome Sequence of Cryptococcus pinus CBS10737.</title>
        <authorList>
            <consortium name="The Broad Institute Genome Sequencing Platform"/>
            <person name="Cuomo C."/>
            <person name="Litvintseva A."/>
            <person name="Chen Y."/>
            <person name="Heitman J."/>
            <person name="Sun S."/>
            <person name="Springer D."/>
            <person name="Dromer F."/>
            <person name="Young S.K."/>
            <person name="Zeng Q."/>
            <person name="Gargeya S."/>
            <person name="Fitzgerald M."/>
            <person name="Abouelleil A."/>
            <person name="Alvarado L."/>
            <person name="Berlin A.M."/>
            <person name="Chapman S.B."/>
            <person name="Dewar J."/>
            <person name="Goldberg J."/>
            <person name="Griggs A."/>
            <person name="Gujja S."/>
            <person name="Hansen M."/>
            <person name="Howarth C."/>
            <person name="Imamovic A."/>
            <person name="Larimer J."/>
            <person name="McCowan C."/>
            <person name="Murphy C."/>
            <person name="Pearson M."/>
            <person name="Priest M."/>
            <person name="Roberts A."/>
            <person name="Saif S."/>
            <person name="Shea T."/>
            <person name="Sykes S."/>
            <person name="Wortman J."/>
            <person name="Nusbaum C."/>
            <person name="Birren B."/>
        </authorList>
    </citation>
    <scope>NUCLEOTIDE SEQUENCE [LARGE SCALE GENOMIC DNA]</scope>
    <source>
        <strain evidence="2">CBS 10737</strain>
    </source>
</reference>
<dbReference type="EMBL" id="CP144529">
    <property type="protein sequence ID" value="WWC73828.1"/>
    <property type="molecule type" value="Genomic_DNA"/>
</dbReference>
<evidence type="ECO:0000313" key="3">
    <source>
        <dbReference type="EMBL" id="WWC73828.1"/>
    </source>
</evidence>